<feature type="compositionally biased region" description="Gly residues" evidence="1">
    <location>
        <begin position="205"/>
        <end position="214"/>
    </location>
</feature>
<dbReference type="eggNOG" id="ENOG502SXMF">
    <property type="taxonomic scope" value="Eukaryota"/>
</dbReference>
<feature type="compositionally biased region" description="Low complexity" evidence="1">
    <location>
        <begin position="22"/>
        <end position="46"/>
    </location>
</feature>
<protein>
    <submittedName>
        <fullName evidence="2">Uncharacterized protein</fullName>
    </submittedName>
</protein>
<reference evidence="2 3" key="1">
    <citation type="journal article" date="2012" name="BMC Genomics">
        <title>Tools to kill: Genome of one of the most destructive plant pathogenic fungi Macrophomina phaseolina.</title>
        <authorList>
            <person name="Islam M.S."/>
            <person name="Haque M.S."/>
            <person name="Islam M.M."/>
            <person name="Emdad E.M."/>
            <person name="Halim A."/>
            <person name="Hossen Q.M.M."/>
            <person name="Hossain M.Z."/>
            <person name="Ahmed B."/>
            <person name="Rahim S."/>
            <person name="Rahman M.S."/>
            <person name="Alam M.M."/>
            <person name="Hou S."/>
            <person name="Wan X."/>
            <person name="Saito J.A."/>
            <person name="Alam M."/>
        </authorList>
    </citation>
    <scope>NUCLEOTIDE SEQUENCE [LARGE SCALE GENOMIC DNA]</scope>
    <source>
        <strain evidence="2 3">MS6</strain>
    </source>
</reference>
<evidence type="ECO:0000313" key="3">
    <source>
        <dbReference type="Proteomes" id="UP000007129"/>
    </source>
</evidence>
<comment type="caution">
    <text evidence="2">The sequence shown here is derived from an EMBL/GenBank/DDBJ whole genome shotgun (WGS) entry which is preliminary data.</text>
</comment>
<feature type="compositionally biased region" description="Pro residues" evidence="1">
    <location>
        <begin position="1"/>
        <end position="11"/>
    </location>
</feature>
<organism evidence="2 3">
    <name type="scientific">Macrophomina phaseolina (strain MS6)</name>
    <name type="common">Charcoal rot fungus</name>
    <dbReference type="NCBI Taxonomy" id="1126212"/>
    <lineage>
        <taxon>Eukaryota</taxon>
        <taxon>Fungi</taxon>
        <taxon>Dikarya</taxon>
        <taxon>Ascomycota</taxon>
        <taxon>Pezizomycotina</taxon>
        <taxon>Dothideomycetes</taxon>
        <taxon>Dothideomycetes incertae sedis</taxon>
        <taxon>Botryosphaeriales</taxon>
        <taxon>Botryosphaeriaceae</taxon>
        <taxon>Macrophomina</taxon>
    </lineage>
</organism>
<proteinExistence type="predicted"/>
<dbReference type="Proteomes" id="UP000007129">
    <property type="component" value="Unassembled WGS sequence"/>
</dbReference>
<dbReference type="InParanoid" id="K2SME4"/>
<sequence>MAPSNNQPPPQIHHRAHAGPPSASYASASASQYASSTTSHTGGPPSLVDDASSCLQSTVDTDVGGNALLSAGVQQRLEEGPDGVLIQPTSTTAALVPVYECTFAFLGCRFAAGAADEAAWRTHNLSHFHGHAPPRQVQCPLCDWGFQDPRDGHRAWDARMSHLAAHMRHGHSLASQAARPDFKLYQFLWQKRIIDDAEYKELRSGGGGSVGSGGAMHTTQGQYAQGRRERQQYHPRSLWVG</sequence>
<feature type="region of interest" description="Disordered" evidence="1">
    <location>
        <begin position="205"/>
        <end position="241"/>
    </location>
</feature>
<feature type="region of interest" description="Disordered" evidence="1">
    <location>
        <begin position="1"/>
        <end position="52"/>
    </location>
</feature>
<name>K2SME4_MACPH</name>
<dbReference type="STRING" id="1126212.K2SME4"/>
<dbReference type="EMBL" id="AHHD01000221">
    <property type="protein sequence ID" value="EKG17930.1"/>
    <property type="molecule type" value="Genomic_DNA"/>
</dbReference>
<dbReference type="VEuPathDB" id="FungiDB:MPH_04879"/>
<dbReference type="OrthoDB" id="409136at2759"/>
<evidence type="ECO:0000313" key="2">
    <source>
        <dbReference type="EMBL" id="EKG17930.1"/>
    </source>
</evidence>
<gene>
    <name evidence="2" type="ORF">MPH_04879</name>
</gene>
<dbReference type="AlphaFoldDB" id="K2SME4"/>
<accession>K2SME4</accession>
<evidence type="ECO:0000256" key="1">
    <source>
        <dbReference type="SAM" id="MobiDB-lite"/>
    </source>
</evidence>
<dbReference type="HOGENOM" id="CLU_1151972_0_0_1"/>